<sequence>MEVLSPSTSFTVSSPRRTLSLLKRERRASSATPVPDRDRRASGEHGPKPSEVYGFVGAISTVISTVVILVWAYIPEPWLRDLGITYYPSKFISMGLARVANPRTIPAGLPGLSFARSPAAKAPSLSPCCRHRLPIAFSPLPPASASALLTPAALRLPFPRPASFFRDPLPRR</sequence>
<evidence type="ECO:0000256" key="4">
    <source>
        <dbReference type="ARBA" id="ARBA00023136"/>
    </source>
</evidence>
<comment type="subcellular location">
    <subcellularLocation>
        <location evidence="1">Membrane</location>
        <topology evidence="1">Multi-pass membrane protein</topology>
    </subcellularLocation>
</comment>
<keyword evidence="4 6" id="KW-0472">Membrane</keyword>
<evidence type="ECO:0000256" key="6">
    <source>
        <dbReference type="SAM" id="Phobius"/>
    </source>
</evidence>
<evidence type="ECO:0000256" key="3">
    <source>
        <dbReference type="ARBA" id="ARBA00022989"/>
    </source>
</evidence>
<evidence type="ECO:0000256" key="5">
    <source>
        <dbReference type="SAM" id="MobiDB-lite"/>
    </source>
</evidence>
<dbReference type="Proteomes" id="UP000652761">
    <property type="component" value="Unassembled WGS sequence"/>
</dbReference>
<accession>A0A843X1C2</accession>
<evidence type="ECO:0000256" key="2">
    <source>
        <dbReference type="ARBA" id="ARBA00022692"/>
    </source>
</evidence>
<organism evidence="8 9">
    <name type="scientific">Colocasia esculenta</name>
    <name type="common">Wild taro</name>
    <name type="synonym">Arum esculentum</name>
    <dbReference type="NCBI Taxonomy" id="4460"/>
    <lineage>
        <taxon>Eukaryota</taxon>
        <taxon>Viridiplantae</taxon>
        <taxon>Streptophyta</taxon>
        <taxon>Embryophyta</taxon>
        <taxon>Tracheophyta</taxon>
        <taxon>Spermatophyta</taxon>
        <taxon>Magnoliopsida</taxon>
        <taxon>Liliopsida</taxon>
        <taxon>Araceae</taxon>
        <taxon>Aroideae</taxon>
        <taxon>Colocasieae</taxon>
        <taxon>Colocasia</taxon>
    </lineage>
</organism>
<keyword evidence="2 6" id="KW-0812">Transmembrane</keyword>
<comment type="caution">
    <text evidence="8">The sequence shown here is derived from an EMBL/GenBank/DDBJ whole genome shotgun (WGS) entry which is preliminary data.</text>
</comment>
<dbReference type="EMBL" id="NMUH01004805">
    <property type="protein sequence ID" value="MQM10875.1"/>
    <property type="molecule type" value="Genomic_DNA"/>
</dbReference>
<dbReference type="AlphaFoldDB" id="A0A843X1C2"/>
<dbReference type="PANTHER" id="PTHR47681:SF3">
    <property type="entry name" value="PHOSPHATIDYLINOSITOL N-ACETYLGLUCOSAMINYLTRANSFERASE SUBUNIT P-RELATED"/>
    <property type="match status" value="1"/>
</dbReference>
<name>A0A843X1C2_COLES</name>
<feature type="domain" description="PIG-P" evidence="7">
    <location>
        <begin position="50"/>
        <end position="90"/>
    </location>
</feature>
<dbReference type="Pfam" id="PF08510">
    <property type="entry name" value="PIG-P"/>
    <property type="match status" value="1"/>
</dbReference>
<dbReference type="PANTHER" id="PTHR47681">
    <property type="entry name" value="PHOSPHATIDYLINOSITOL N-ACETYLGLUCOSAMINYLTRANSFERASE SUBUNIT P-RELATED"/>
    <property type="match status" value="1"/>
</dbReference>
<dbReference type="GO" id="GO:0016020">
    <property type="term" value="C:membrane"/>
    <property type="evidence" value="ECO:0007669"/>
    <property type="project" value="UniProtKB-SubCell"/>
</dbReference>
<protein>
    <recommendedName>
        <fullName evidence="7">PIG-P domain-containing protein</fullName>
    </recommendedName>
</protein>
<dbReference type="InterPro" id="IPR013717">
    <property type="entry name" value="PIG-P"/>
</dbReference>
<evidence type="ECO:0000313" key="8">
    <source>
        <dbReference type="EMBL" id="MQM10875.1"/>
    </source>
</evidence>
<dbReference type="OrthoDB" id="690928at2759"/>
<gene>
    <name evidence="8" type="ORF">Taro_043775</name>
</gene>
<keyword evidence="3 6" id="KW-1133">Transmembrane helix</keyword>
<evidence type="ECO:0000313" key="9">
    <source>
        <dbReference type="Proteomes" id="UP000652761"/>
    </source>
</evidence>
<feature type="transmembrane region" description="Helical" evidence="6">
    <location>
        <begin position="52"/>
        <end position="74"/>
    </location>
</feature>
<feature type="region of interest" description="Disordered" evidence="5">
    <location>
        <begin position="22"/>
        <end position="47"/>
    </location>
</feature>
<evidence type="ECO:0000256" key="1">
    <source>
        <dbReference type="ARBA" id="ARBA00004141"/>
    </source>
</evidence>
<reference evidence="8" key="1">
    <citation type="submission" date="2017-07" db="EMBL/GenBank/DDBJ databases">
        <title>Taro Niue Genome Assembly and Annotation.</title>
        <authorList>
            <person name="Atibalentja N."/>
            <person name="Keating K."/>
            <person name="Fields C.J."/>
        </authorList>
    </citation>
    <scope>NUCLEOTIDE SEQUENCE</scope>
    <source>
        <strain evidence="8">Niue_2</strain>
        <tissue evidence="8">Leaf</tissue>
    </source>
</reference>
<feature type="compositionally biased region" description="Basic and acidic residues" evidence="5">
    <location>
        <begin position="35"/>
        <end position="47"/>
    </location>
</feature>
<keyword evidence="9" id="KW-1185">Reference proteome</keyword>
<evidence type="ECO:0000259" key="7">
    <source>
        <dbReference type="Pfam" id="PF08510"/>
    </source>
</evidence>
<proteinExistence type="predicted"/>